<name>A0AAV9GIG0_9PEZI</name>
<reference evidence="2" key="2">
    <citation type="submission" date="2023-05" db="EMBL/GenBank/DDBJ databases">
        <authorList>
            <consortium name="Lawrence Berkeley National Laboratory"/>
            <person name="Steindorff A."/>
            <person name="Hensen N."/>
            <person name="Bonometti L."/>
            <person name="Westerberg I."/>
            <person name="Brannstrom I.O."/>
            <person name="Guillou S."/>
            <person name="Cros-Aarteil S."/>
            <person name="Calhoun S."/>
            <person name="Haridas S."/>
            <person name="Kuo A."/>
            <person name="Mondo S."/>
            <person name="Pangilinan J."/>
            <person name="Riley R."/>
            <person name="Labutti K."/>
            <person name="Andreopoulos B."/>
            <person name="Lipzen A."/>
            <person name="Chen C."/>
            <person name="Yanf M."/>
            <person name="Daum C."/>
            <person name="Ng V."/>
            <person name="Clum A."/>
            <person name="Ohm R."/>
            <person name="Martin F."/>
            <person name="Silar P."/>
            <person name="Natvig D."/>
            <person name="Lalanne C."/>
            <person name="Gautier V."/>
            <person name="Ament-Velasquez S.L."/>
            <person name="Kruys A."/>
            <person name="Hutchinson M.I."/>
            <person name="Powell A.J."/>
            <person name="Barry K."/>
            <person name="Miller A.N."/>
            <person name="Grigoriev I.V."/>
            <person name="Debuchy R."/>
            <person name="Gladieux P."/>
            <person name="Thoren M.H."/>
            <person name="Johannesson H."/>
        </authorList>
    </citation>
    <scope>NUCLEOTIDE SEQUENCE</scope>
    <source>
        <strain evidence="2">PSN243</strain>
    </source>
</reference>
<reference evidence="2" key="1">
    <citation type="journal article" date="2023" name="Mol. Phylogenet. Evol.">
        <title>Genome-scale phylogeny and comparative genomics of the fungal order Sordariales.</title>
        <authorList>
            <person name="Hensen N."/>
            <person name="Bonometti L."/>
            <person name="Westerberg I."/>
            <person name="Brannstrom I.O."/>
            <person name="Guillou S."/>
            <person name="Cros-Aarteil S."/>
            <person name="Calhoun S."/>
            <person name="Haridas S."/>
            <person name="Kuo A."/>
            <person name="Mondo S."/>
            <person name="Pangilinan J."/>
            <person name="Riley R."/>
            <person name="LaButti K."/>
            <person name="Andreopoulos B."/>
            <person name="Lipzen A."/>
            <person name="Chen C."/>
            <person name="Yan M."/>
            <person name="Daum C."/>
            <person name="Ng V."/>
            <person name="Clum A."/>
            <person name="Steindorff A."/>
            <person name="Ohm R.A."/>
            <person name="Martin F."/>
            <person name="Silar P."/>
            <person name="Natvig D.O."/>
            <person name="Lalanne C."/>
            <person name="Gautier V."/>
            <person name="Ament-Velasquez S.L."/>
            <person name="Kruys A."/>
            <person name="Hutchinson M.I."/>
            <person name="Powell A.J."/>
            <person name="Barry K."/>
            <person name="Miller A.N."/>
            <person name="Grigoriev I.V."/>
            <person name="Debuchy R."/>
            <person name="Gladieux P."/>
            <person name="Hiltunen Thoren M."/>
            <person name="Johannesson H."/>
        </authorList>
    </citation>
    <scope>NUCLEOTIDE SEQUENCE</scope>
    <source>
        <strain evidence="2">PSN243</strain>
    </source>
</reference>
<comment type="caution">
    <text evidence="2">The sequence shown here is derived from an EMBL/GenBank/DDBJ whole genome shotgun (WGS) entry which is preliminary data.</text>
</comment>
<accession>A0AAV9GIG0</accession>
<proteinExistence type="predicted"/>
<organism evidence="2 3">
    <name type="scientific">Podospora aff. communis PSN243</name>
    <dbReference type="NCBI Taxonomy" id="3040156"/>
    <lineage>
        <taxon>Eukaryota</taxon>
        <taxon>Fungi</taxon>
        <taxon>Dikarya</taxon>
        <taxon>Ascomycota</taxon>
        <taxon>Pezizomycotina</taxon>
        <taxon>Sordariomycetes</taxon>
        <taxon>Sordariomycetidae</taxon>
        <taxon>Sordariales</taxon>
        <taxon>Podosporaceae</taxon>
        <taxon>Podospora</taxon>
    </lineage>
</organism>
<gene>
    <name evidence="2" type="ORF">QBC34DRAFT_122258</name>
</gene>
<dbReference type="Proteomes" id="UP001321760">
    <property type="component" value="Unassembled WGS sequence"/>
</dbReference>
<feature type="compositionally biased region" description="Low complexity" evidence="1">
    <location>
        <begin position="73"/>
        <end position="86"/>
    </location>
</feature>
<feature type="region of interest" description="Disordered" evidence="1">
    <location>
        <begin position="73"/>
        <end position="99"/>
    </location>
</feature>
<evidence type="ECO:0000313" key="3">
    <source>
        <dbReference type="Proteomes" id="UP001321760"/>
    </source>
</evidence>
<evidence type="ECO:0000256" key="1">
    <source>
        <dbReference type="SAM" id="MobiDB-lite"/>
    </source>
</evidence>
<dbReference type="AlphaFoldDB" id="A0AAV9GIG0"/>
<sequence length="252" mass="27391">MAADLCKSCSEPLLLPIDPEDSDPSDAPIPDDLLLPCGCHYHWQCLLDLSPSILTNHLCPSCSSSLLVTPASGSSSSSSASASEPSIPTRYTSEGGTSENLDILPTLKEEAFLTSHPEARPARAMHTMVAEGDVSGIAELLMDVDNDADVDITATQLLRWTDPLNGGKSALHVAIEAQQEEPFWLLLWLGSGMKADFFPEEMRQVGLPRGEVGEGEDVRFVRDGEGRRPRDLLVGMGPPWSLYVEEWMFPEV</sequence>
<dbReference type="EMBL" id="MU865946">
    <property type="protein sequence ID" value="KAK4447944.1"/>
    <property type="molecule type" value="Genomic_DNA"/>
</dbReference>
<protein>
    <recommendedName>
        <fullName evidence="4">RING-type domain-containing protein</fullName>
    </recommendedName>
</protein>
<feature type="compositionally biased region" description="Polar residues" evidence="1">
    <location>
        <begin position="89"/>
        <end position="99"/>
    </location>
</feature>
<keyword evidence="3" id="KW-1185">Reference proteome</keyword>
<evidence type="ECO:0000313" key="2">
    <source>
        <dbReference type="EMBL" id="KAK4447944.1"/>
    </source>
</evidence>
<evidence type="ECO:0008006" key="4">
    <source>
        <dbReference type="Google" id="ProtNLM"/>
    </source>
</evidence>